<sequence>MKYRKHDSERRPMDKRTRRAADRNGKRAFLNSCL</sequence>
<reference evidence="2 3" key="1">
    <citation type="submission" date="2016-10" db="EMBL/GenBank/DDBJ databases">
        <authorList>
            <person name="de Groot N.N."/>
        </authorList>
    </citation>
    <scope>NUCLEOTIDE SEQUENCE [LARGE SCALE GENOMIC DNA]</scope>
    <source>
        <strain evidence="2 3">MT12</strain>
    </source>
</reference>
<feature type="region of interest" description="Disordered" evidence="1">
    <location>
        <begin position="1"/>
        <end position="34"/>
    </location>
</feature>
<dbReference type="Proteomes" id="UP000198992">
    <property type="component" value="Unassembled WGS sequence"/>
</dbReference>
<organism evidence="2 3">
    <name type="scientific">Bradyrhizobium erythrophlei</name>
    <dbReference type="NCBI Taxonomy" id="1437360"/>
    <lineage>
        <taxon>Bacteria</taxon>
        <taxon>Pseudomonadati</taxon>
        <taxon>Pseudomonadota</taxon>
        <taxon>Alphaproteobacteria</taxon>
        <taxon>Hyphomicrobiales</taxon>
        <taxon>Nitrobacteraceae</taxon>
        <taxon>Bradyrhizobium</taxon>
    </lineage>
</organism>
<proteinExistence type="predicted"/>
<evidence type="ECO:0000313" key="3">
    <source>
        <dbReference type="Proteomes" id="UP000198992"/>
    </source>
</evidence>
<feature type="compositionally biased region" description="Basic and acidic residues" evidence="1">
    <location>
        <begin position="1"/>
        <end position="25"/>
    </location>
</feature>
<evidence type="ECO:0000313" key="2">
    <source>
        <dbReference type="EMBL" id="SEB98483.1"/>
    </source>
</evidence>
<name>A0A1H4NTC2_9BRAD</name>
<evidence type="ECO:0000256" key="1">
    <source>
        <dbReference type="SAM" id="MobiDB-lite"/>
    </source>
</evidence>
<gene>
    <name evidence="2" type="ORF">SAMN05444164_0725</name>
</gene>
<dbReference type="EMBL" id="FNTH01000001">
    <property type="protein sequence ID" value="SEB98483.1"/>
    <property type="molecule type" value="Genomic_DNA"/>
</dbReference>
<protein>
    <submittedName>
        <fullName evidence="2">Uncharacterized protein</fullName>
    </submittedName>
</protein>
<dbReference type="AlphaFoldDB" id="A0A1H4NTC2"/>
<accession>A0A1H4NTC2</accession>